<proteinExistence type="predicted"/>
<keyword evidence="3" id="KW-1185">Reference proteome</keyword>
<dbReference type="InterPro" id="IPR041496">
    <property type="entry name" value="YitH/HolE_GNAT"/>
</dbReference>
<dbReference type="Pfam" id="PF18014">
    <property type="entry name" value="Acetyltransf_18"/>
    <property type="match status" value="1"/>
</dbReference>
<dbReference type="AlphaFoldDB" id="A0A934NMS4"/>
<protein>
    <recommendedName>
        <fullName evidence="1">N-acetyltransferase domain-containing protein</fullName>
    </recommendedName>
</protein>
<dbReference type="SUPFAM" id="SSF55729">
    <property type="entry name" value="Acyl-CoA N-acyltransferases (Nat)"/>
    <property type="match status" value="1"/>
</dbReference>
<dbReference type="InterPro" id="IPR052729">
    <property type="entry name" value="Acyl/Acetyltrans_Enzymes"/>
</dbReference>
<dbReference type="InterPro" id="IPR016181">
    <property type="entry name" value="Acyl_CoA_acyltransferase"/>
</dbReference>
<reference evidence="2" key="1">
    <citation type="submission" date="2020-12" db="EMBL/GenBank/DDBJ databases">
        <title>Antrihabitans popcorni sp. nov. and Antrihabitans auranticaus sp. nov., isolated from a larva cave.</title>
        <authorList>
            <person name="Lee S.D."/>
            <person name="Kim I.S."/>
        </authorList>
    </citation>
    <scope>NUCLEOTIDE SEQUENCE</scope>
    <source>
        <strain evidence="2">YC3-6</strain>
    </source>
</reference>
<feature type="domain" description="N-acetyltransferase" evidence="1">
    <location>
        <begin position="3"/>
        <end position="147"/>
    </location>
</feature>
<dbReference type="Gene3D" id="3.40.630.30">
    <property type="match status" value="1"/>
</dbReference>
<dbReference type="GO" id="GO:0016747">
    <property type="term" value="F:acyltransferase activity, transferring groups other than amino-acyl groups"/>
    <property type="evidence" value="ECO:0007669"/>
    <property type="project" value="InterPro"/>
</dbReference>
<dbReference type="Gene3D" id="3.40.630.90">
    <property type="match status" value="1"/>
</dbReference>
<evidence type="ECO:0000259" key="1">
    <source>
        <dbReference type="PROSITE" id="PS51186"/>
    </source>
</evidence>
<dbReference type="PANTHER" id="PTHR47237:SF1">
    <property type="entry name" value="SLL0310 PROTEIN"/>
    <property type="match status" value="1"/>
</dbReference>
<evidence type="ECO:0000313" key="3">
    <source>
        <dbReference type="Proteomes" id="UP000655868"/>
    </source>
</evidence>
<sequence>MSFEIGVGSADDVRHMADWAADEGWNPGNTDIQAFFATDPGAFLIGRLDDEPVTCMSVVRYGAGLGFLGFYIARPTVRGQGYGIQTWRAGMARLAGRNVGLDGVVAEQENYRKSGFRHAWNNIRYEGRPSPADPPAGVDLVDARSVPFDRLAAYDRRHFPEPRDSFLAAWISLPERAALVAVRDGSLVGFGVLRESRAAARVGPLYAESPDIAAALLSALATGTGVEAIAIDIPDRTRSAVAVATEAGMQPTFETARMYTGPLPDVDYANVFGVTSLELG</sequence>
<name>A0A934NMS4_9NOCA</name>
<gene>
    <name evidence="2" type="ORF">JGU71_04060</name>
</gene>
<dbReference type="EMBL" id="JAEMNV010000001">
    <property type="protein sequence ID" value="MBJ8338052.1"/>
    <property type="molecule type" value="Genomic_DNA"/>
</dbReference>
<dbReference type="PANTHER" id="PTHR47237">
    <property type="entry name" value="SLL0310 PROTEIN"/>
    <property type="match status" value="1"/>
</dbReference>
<accession>A0A934NMS4</accession>
<dbReference type="Proteomes" id="UP000655868">
    <property type="component" value="Unassembled WGS sequence"/>
</dbReference>
<comment type="caution">
    <text evidence="2">The sequence shown here is derived from an EMBL/GenBank/DDBJ whole genome shotgun (WGS) entry which is preliminary data.</text>
</comment>
<evidence type="ECO:0000313" key="2">
    <source>
        <dbReference type="EMBL" id="MBJ8338052.1"/>
    </source>
</evidence>
<organism evidence="2 3">
    <name type="scientific">Antrihabitans stalagmiti</name>
    <dbReference type="NCBI Taxonomy" id="2799499"/>
    <lineage>
        <taxon>Bacteria</taxon>
        <taxon>Bacillati</taxon>
        <taxon>Actinomycetota</taxon>
        <taxon>Actinomycetes</taxon>
        <taxon>Mycobacteriales</taxon>
        <taxon>Nocardiaceae</taxon>
        <taxon>Antrihabitans</taxon>
    </lineage>
</organism>
<dbReference type="RefSeq" id="WP_199702450.1">
    <property type="nucleotide sequence ID" value="NZ_JAEMNV010000001.1"/>
</dbReference>
<dbReference type="InterPro" id="IPR000182">
    <property type="entry name" value="GNAT_dom"/>
</dbReference>
<dbReference type="PROSITE" id="PS51186">
    <property type="entry name" value="GNAT"/>
    <property type="match status" value="1"/>
</dbReference>